<dbReference type="InterPro" id="IPR009075">
    <property type="entry name" value="AcylCo_DH/oxidase_C"/>
</dbReference>
<evidence type="ECO:0000259" key="5">
    <source>
        <dbReference type="Pfam" id="PF00441"/>
    </source>
</evidence>
<comment type="cofactor">
    <cofactor evidence="1">
        <name>FAD</name>
        <dbReference type="ChEBI" id="CHEBI:57692"/>
    </cofactor>
</comment>
<feature type="domain" description="Acyl-CoA dehydrogenase/oxidase C-terminal" evidence="5">
    <location>
        <begin position="243"/>
        <end position="343"/>
    </location>
</feature>
<reference evidence="6 7" key="1">
    <citation type="submission" date="2017-08" db="EMBL/GenBank/DDBJ databases">
        <title>Infants hospitalized years apart are colonized by the same room-sourced microbial strains.</title>
        <authorList>
            <person name="Brooks B."/>
            <person name="Olm M.R."/>
            <person name="Firek B.A."/>
            <person name="Baker R."/>
            <person name="Thomas B.C."/>
            <person name="Morowitz M.J."/>
            <person name="Banfield J.F."/>
        </authorList>
    </citation>
    <scope>NUCLEOTIDE SEQUENCE [LARGE SCALE GENOMIC DNA]</scope>
    <source>
        <strain evidence="6">S2_005_003_R2_43</strain>
    </source>
</reference>
<evidence type="ECO:0000256" key="2">
    <source>
        <dbReference type="ARBA" id="ARBA00009347"/>
    </source>
</evidence>
<dbReference type="InterPro" id="IPR046373">
    <property type="entry name" value="Acyl-CoA_Oxase/DH_mid-dom_sf"/>
</dbReference>
<evidence type="ECO:0000313" key="7">
    <source>
        <dbReference type="Proteomes" id="UP000249577"/>
    </source>
</evidence>
<proteinExistence type="inferred from homology"/>
<evidence type="ECO:0000313" key="6">
    <source>
        <dbReference type="EMBL" id="PZQ10742.1"/>
    </source>
</evidence>
<dbReference type="Gene3D" id="2.40.110.10">
    <property type="entry name" value="Butyryl-CoA Dehydrogenase, subunit A, domain 2"/>
    <property type="match status" value="1"/>
</dbReference>
<dbReference type="GO" id="GO:0050660">
    <property type="term" value="F:flavin adenine dinucleotide binding"/>
    <property type="evidence" value="ECO:0007669"/>
    <property type="project" value="InterPro"/>
</dbReference>
<accession>A0A2W5K056</accession>
<evidence type="ECO:0000256" key="3">
    <source>
        <dbReference type="ARBA" id="ARBA00022630"/>
    </source>
</evidence>
<gene>
    <name evidence="6" type="ORF">DI565_19375</name>
</gene>
<comment type="similarity">
    <text evidence="2">Belongs to the acyl-CoA dehydrogenase family.</text>
</comment>
<evidence type="ECO:0000256" key="4">
    <source>
        <dbReference type="ARBA" id="ARBA00022827"/>
    </source>
</evidence>
<dbReference type="SUPFAM" id="SSF56645">
    <property type="entry name" value="Acyl-CoA dehydrogenase NM domain-like"/>
    <property type="match status" value="1"/>
</dbReference>
<evidence type="ECO:0000256" key="1">
    <source>
        <dbReference type="ARBA" id="ARBA00001974"/>
    </source>
</evidence>
<dbReference type="Proteomes" id="UP000249577">
    <property type="component" value="Unassembled WGS sequence"/>
</dbReference>
<sequence>MTHLPSTALHFSMLLGSLAELGARYDAEGGWPAESVALLVRSGMHRTFAPAECGGEPFRTSVDENRALFHALRLVGRADLSLGRIFEGHVNALKLFGWYGSAGQRSRLKADLDAGRLYGVWATEPPPGVALENDPFGPRLSGSKRFATGAGRLDFALVTAKPAEGERRVAIVPANVAERADVSGWRVRGMRATISGSYDLTGLRPASDHLLGAPGDYDREPRFTAGAWRFLAVQLGGVEALVAETRAAMSPSMREDPLQRAKFAEAVAAARTAFLWTREAAERAAADDPDSKPFVLLARGVVERAALDAMELAARIVGTRSAADGSRIDKIIRDLSLYLRQAGPDHARDEAAKVFLDHDVWGEGDELW</sequence>
<comment type="caution">
    <text evidence="6">The sequence shown here is derived from an EMBL/GenBank/DDBJ whole genome shotgun (WGS) entry which is preliminary data.</text>
</comment>
<dbReference type="Gene3D" id="1.20.140.10">
    <property type="entry name" value="Butyryl-CoA Dehydrogenase, subunit A, domain 3"/>
    <property type="match status" value="1"/>
</dbReference>
<protein>
    <submittedName>
        <fullName evidence="6">Acyl-CoA dehydrogenase</fullName>
    </submittedName>
</protein>
<name>A0A2W5K056_ANCNO</name>
<dbReference type="PIRSF" id="PIRSF016578">
    <property type="entry name" value="HsaA"/>
    <property type="match status" value="1"/>
</dbReference>
<dbReference type="SUPFAM" id="SSF47203">
    <property type="entry name" value="Acyl-CoA dehydrogenase C-terminal domain-like"/>
    <property type="match status" value="1"/>
</dbReference>
<dbReference type="EMBL" id="QFPN01000014">
    <property type="protein sequence ID" value="PZQ10742.1"/>
    <property type="molecule type" value="Genomic_DNA"/>
</dbReference>
<dbReference type="AlphaFoldDB" id="A0A2W5K056"/>
<keyword evidence="3" id="KW-0285">Flavoprotein</keyword>
<dbReference type="GO" id="GO:0016627">
    <property type="term" value="F:oxidoreductase activity, acting on the CH-CH group of donors"/>
    <property type="evidence" value="ECO:0007669"/>
    <property type="project" value="InterPro"/>
</dbReference>
<dbReference type="InterPro" id="IPR036250">
    <property type="entry name" value="AcylCo_DH-like_C"/>
</dbReference>
<dbReference type="InterPro" id="IPR037069">
    <property type="entry name" value="AcylCoA_DH/ox_N_sf"/>
</dbReference>
<dbReference type="Pfam" id="PF00441">
    <property type="entry name" value="Acyl-CoA_dh_1"/>
    <property type="match status" value="1"/>
</dbReference>
<keyword evidence="4" id="KW-0274">FAD</keyword>
<organism evidence="6 7">
    <name type="scientific">Ancylobacter novellus</name>
    <name type="common">Thiobacillus novellus</name>
    <dbReference type="NCBI Taxonomy" id="921"/>
    <lineage>
        <taxon>Bacteria</taxon>
        <taxon>Pseudomonadati</taxon>
        <taxon>Pseudomonadota</taxon>
        <taxon>Alphaproteobacteria</taxon>
        <taxon>Hyphomicrobiales</taxon>
        <taxon>Xanthobacteraceae</taxon>
        <taxon>Ancylobacter</taxon>
    </lineage>
</organism>
<dbReference type="InterPro" id="IPR009100">
    <property type="entry name" value="AcylCoA_DH/oxidase_NM_dom_sf"/>
</dbReference>
<dbReference type="Gene3D" id="1.10.540.10">
    <property type="entry name" value="Acyl-CoA dehydrogenase/oxidase, N-terminal domain"/>
    <property type="match status" value="1"/>
</dbReference>